<dbReference type="AlphaFoldDB" id="A0A813HSN9"/>
<dbReference type="InterPro" id="IPR036273">
    <property type="entry name" value="CRAL/TRIO_N_dom_sf"/>
</dbReference>
<dbReference type="SMART" id="SM00516">
    <property type="entry name" value="SEC14"/>
    <property type="match status" value="1"/>
</dbReference>
<feature type="domain" description="CRAL-TRIO" evidence="2">
    <location>
        <begin position="227"/>
        <end position="406"/>
    </location>
</feature>
<dbReference type="CDD" id="cd00170">
    <property type="entry name" value="SEC14"/>
    <property type="match status" value="1"/>
</dbReference>
<dbReference type="SUPFAM" id="SSF52087">
    <property type="entry name" value="CRAL/TRIO domain"/>
    <property type="match status" value="1"/>
</dbReference>
<dbReference type="PANTHER" id="PTHR23324">
    <property type="entry name" value="SEC14 RELATED PROTEIN"/>
    <property type="match status" value="1"/>
</dbReference>
<dbReference type="PANTHER" id="PTHR23324:SF83">
    <property type="entry name" value="SEC14-LIKE PROTEIN 2"/>
    <property type="match status" value="1"/>
</dbReference>
<evidence type="ECO:0000313" key="4">
    <source>
        <dbReference type="Proteomes" id="UP000654075"/>
    </source>
</evidence>
<dbReference type="SUPFAM" id="SSF46938">
    <property type="entry name" value="CRAL/TRIO N-terminal domain"/>
    <property type="match status" value="1"/>
</dbReference>
<protein>
    <recommendedName>
        <fullName evidence="2">CRAL-TRIO domain-containing protein</fullName>
    </recommendedName>
</protein>
<accession>A0A813HSN9</accession>
<dbReference type="InterPro" id="IPR001251">
    <property type="entry name" value="CRAL-TRIO_dom"/>
</dbReference>
<dbReference type="InterPro" id="IPR051064">
    <property type="entry name" value="SEC14/CRAL-TRIO_domain"/>
</dbReference>
<organism evidence="3 4">
    <name type="scientific">Polarella glacialis</name>
    <name type="common">Dinoflagellate</name>
    <dbReference type="NCBI Taxonomy" id="89957"/>
    <lineage>
        <taxon>Eukaryota</taxon>
        <taxon>Sar</taxon>
        <taxon>Alveolata</taxon>
        <taxon>Dinophyceae</taxon>
        <taxon>Suessiales</taxon>
        <taxon>Suessiaceae</taxon>
        <taxon>Polarella</taxon>
    </lineage>
</organism>
<dbReference type="InterPro" id="IPR036865">
    <property type="entry name" value="CRAL-TRIO_dom_sf"/>
</dbReference>
<name>A0A813HSN9_POLGL</name>
<evidence type="ECO:0000259" key="2">
    <source>
        <dbReference type="PROSITE" id="PS50191"/>
    </source>
</evidence>
<keyword evidence="4" id="KW-1185">Reference proteome</keyword>
<dbReference type="Proteomes" id="UP000654075">
    <property type="component" value="Unassembled WGS sequence"/>
</dbReference>
<sequence>MASQLEDFEVFLTWILLVAALLWSIQTSISELSKRSGSSEPGRQPSVAEESRSVEAESEPAPYQDLRQRKKQEEVSCFDLSFLYKLSFGYNLKPVCSEGSSAERVKEVTSRHSALDVVETVGSRVIGGRELRDEAERGAEVDLRRARGSESVGRFAALLVDELHLAHAAESLEAYGGRQSCLLRFLCARDGDLDAAAAMFRQTASWRAETGIGTLHGLSRSDPRWEVVNAIRPWWTGHFVGSTQDGSPVQIHRIEYLQPDKLLAFGEDNLRVFYLWFMEMSLNLQRKGHCNNKGQGTMPKCIEIYDMRNLSLRRLSRAVVGIRFFASLLRLGQQHYPENLRKAYIINAPTALAFVWRICFSVLDKETRAKVSISADDNRQELSRYIDSDSWDKILVEISDPMELAR</sequence>
<dbReference type="GO" id="GO:0005737">
    <property type="term" value="C:cytoplasm"/>
    <property type="evidence" value="ECO:0007669"/>
    <property type="project" value="TreeGrafter"/>
</dbReference>
<evidence type="ECO:0000313" key="3">
    <source>
        <dbReference type="EMBL" id="CAE8640395.1"/>
    </source>
</evidence>
<dbReference type="OrthoDB" id="75724at2759"/>
<evidence type="ECO:0000256" key="1">
    <source>
        <dbReference type="SAM" id="MobiDB-lite"/>
    </source>
</evidence>
<comment type="caution">
    <text evidence="3">The sequence shown here is derived from an EMBL/GenBank/DDBJ whole genome shotgun (WGS) entry which is preliminary data.</text>
</comment>
<feature type="region of interest" description="Disordered" evidence="1">
    <location>
        <begin position="33"/>
        <end position="67"/>
    </location>
</feature>
<dbReference type="Pfam" id="PF00650">
    <property type="entry name" value="CRAL_TRIO"/>
    <property type="match status" value="1"/>
</dbReference>
<proteinExistence type="predicted"/>
<reference evidence="3" key="1">
    <citation type="submission" date="2021-02" db="EMBL/GenBank/DDBJ databases">
        <authorList>
            <person name="Dougan E. K."/>
            <person name="Rhodes N."/>
            <person name="Thang M."/>
            <person name="Chan C."/>
        </authorList>
    </citation>
    <scope>NUCLEOTIDE SEQUENCE</scope>
</reference>
<dbReference type="Gene3D" id="3.40.525.10">
    <property type="entry name" value="CRAL-TRIO lipid binding domain"/>
    <property type="match status" value="1"/>
</dbReference>
<dbReference type="PROSITE" id="PS50191">
    <property type="entry name" value="CRAL_TRIO"/>
    <property type="match status" value="1"/>
</dbReference>
<dbReference type="EMBL" id="CAJNNV010032577">
    <property type="protein sequence ID" value="CAE8640395.1"/>
    <property type="molecule type" value="Genomic_DNA"/>
</dbReference>
<gene>
    <name evidence="3" type="ORF">PGLA1383_LOCUS55269</name>
</gene>